<dbReference type="Proteomes" id="UP000002274">
    <property type="component" value="Chromosome"/>
</dbReference>
<dbReference type="SMART" id="SM00967">
    <property type="entry name" value="SpoU_sub_bind"/>
    <property type="match status" value="1"/>
</dbReference>
<dbReference type="InterPro" id="IPR053888">
    <property type="entry name" value="MRM3-like_sub_bind"/>
</dbReference>
<dbReference type="Pfam" id="PF22435">
    <property type="entry name" value="MRM3-like_sub_bind"/>
    <property type="match status" value="1"/>
</dbReference>
<dbReference type="Gene3D" id="3.40.1280.10">
    <property type="match status" value="1"/>
</dbReference>
<gene>
    <name evidence="5" type="ordered locus">P9303_19791</name>
</gene>
<dbReference type="InterPro" id="IPR013123">
    <property type="entry name" value="SpoU_subst-bd"/>
</dbReference>
<dbReference type="KEGG" id="pmf:P9303_19791"/>
<reference evidence="5 6" key="1">
    <citation type="journal article" date="2007" name="PLoS Genet.">
        <title>Patterns and implications of gene gain and loss in the evolution of Prochlorococcus.</title>
        <authorList>
            <person name="Kettler G.C."/>
            <person name="Martiny A.C."/>
            <person name="Huang K."/>
            <person name="Zucker J."/>
            <person name="Coleman M.L."/>
            <person name="Rodrigue S."/>
            <person name="Chen F."/>
            <person name="Lapidus A."/>
            <person name="Ferriera S."/>
            <person name="Johnson J."/>
            <person name="Steglich C."/>
            <person name="Church G.M."/>
            <person name="Richardson P."/>
            <person name="Chisholm S.W."/>
        </authorList>
    </citation>
    <scope>NUCLEOTIDE SEQUENCE [LARGE SCALE GENOMIC DNA]</scope>
    <source>
        <strain evidence="5 6">MIT 9303</strain>
    </source>
</reference>
<comment type="similarity">
    <text evidence="1">Belongs to the class IV-like SAM-binding methyltransferase superfamily. RNA methyltransferase TrmH family.</text>
</comment>
<dbReference type="InterPro" id="IPR029064">
    <property type="entry name" value="Ribosomal_eL30-like_sf"/>
</dbReference>
<dbReference type="PANTHER" id="PTHR43191:SF2">
    <property type="entry name" value="RRNA METHYLTRANSFERASE 3, MITOCHONDRIAL"/>
    <property type="match status" value="1"/>
</dbReference>
<dbReference type="GO" id="GO:0032259">
    <property type="term" value="P:methylation"/>
    <property type="evidence" value="ECO:0007669"/>
    <property type="project" value="UniProtKB-KW"/>
</dbReference>
<sequence length="275" mass="29752">MISSRRNPLVRRLKFLASREGRQEQSLLLLEGTHLLQEVLRTTHRPKEIVATNFWLERHGDLVQALPAETLIHLVTPSVLEASLTTVSPDGVASLVPLDSLPQAVNQAKFVLALDRLQDPGNLGTLLRTALAAEVEAVWLASGADPLSPKVLRASAGAILQLPHERFGSSGQEAVEQLAEQLECAASRGLQVVATMVPASSAAHSCLPYWQLDWRKPTVLVLGNEGSGLHPRLQECCTDCVTLPHSAAVESLNVAAVAVPLLLERRRATMTFSTQ</sequence>
<evidence type="ECO:0000259" key="4">
    <source>
        <dbReference type="SMART" id="SM00967"/>
    </source>
</evidence>
<dbReference type="BioCyc" id="PMAR59922:G1G80-1719-MONOMER"/>
<dbReference type="InterPro" id="IPR051259">
    <property type="entry name" value="rRNA_Methyltransferase"/>
</dbReference>
<dbReference type="Pfam" id="PF00588">
    <property type="entry name" value="SpoU_methylase"/>
    <property type="match status" value="1"/>
</dbReference>
<dbReference type="SUPFAM" id="SSF75217">
    <property type="entry name" value="alpha/beta knot"/>
    <property type="match status" value="1"/>
</dbReference>
<dbReference type="PANTHER" id="PTHR43191">
    <property type="entry name" value="RRNA METHYLTRANSFERASE 3"/>
    <property type="match status" value="1"/>
</dbReference>
<organism evidence="5 6">
    <name type="scientific">Prochlorococcus marinus (strain MIT 9303)</name>
    <dbReference type="NCBI Taxonomy" id="59922"/>
    <lineage>
        <taxon>Bacteria</taxon>
        <taxon>Bacillati</taxon>
        <taxon>Cyanobacteriota</taxon>
        <taxon>Cyanophyceae</taxon>
        <taxon>Synechococcales</taxon>
        <taxon>Prochlorococcaceae</taxon>
        <taxon>Prochlorococcus</taxon>
    </lineage>
</organism>
<dbReference type="EMBL" id="CP000554">
    <property type="protein sequence ID" value="ABM78721.1"/>
    <property type="molecule type" value="Genomic_DNA"/>
</dbReference>
<evidence type="ECO:0000256" key="2">
    <source>
        <dbReference type="ARBA" id="ARBA00022603"/>
    </source>
</evidence>
<dbReference type="GO" id="GO:0008173">
    <property type="term" value="F:RNA methyltransferase activity"/>
    <property type="evidence" value="ECO:0007669"/>
    <property type="project" value="InterPro"/>
</dbReference>
<dbReference type="InterPro" id="IPR001537">
    <property type="entry name" value="SpoU_MeTrfase"/>
</dbReference>
<protein>
    <submittedName>
        <fullName evidence="5">tRNA/rRNA methyltransferase (SpoU)</fullName>
    </submittedName>
</protein>
<keyword evidence="3 5" id="KW-0808">Transferase</keyword>
<dbReference type="GO" id="GO:0003723">
    <property type="term" value="F:RNA binding"/>
    <property type="evidence" value="ECO:0007669"/>
    <property type="project" value="InterPro"/>
</dbReference>
<dbReference type="HOGENOM" id="CLU_021322_3_2_3"/>
<dbReference type="SUPFAM" id="SSF55315">
    <property type="entry name" value="L30e-like"/>
    <property type="match status" value="1"/>
</dbReference>
<dbReference type="STRING" id="59922.P9303_19791"/>
<dbReference type="GO" id="GO:0006396">
    <property type="term" value="P:RNA processing"/>
    <property type="evidence" value="ECO:0007669"/>
    <property type="project" value="InterPro"/>
</dbReference>
<keyword evidence="2 5" id="KW-0489">Methyltransferase</keyword>
<proteinExistence type="inferred from homology"/>
<evidence type="ECO:0000256" key="3">
    <source>
        <dbReference type="ARBA" id="ARBA00022679"/>
    </source>
</evidence>
<dbReference type="InterPro" id="IPR029026">
    <property type="entry name" value="tRNA_m1G_MTases_N"/>
</dbReference>
<feature type="domain" description="RNA 2-O ribose methyltransferase substrate binding" evidence="4">
    <location>
        <begin position="29"/>
        <end position="102"/>
    </location>
</feature>
<dbReference type="AlphaFoldDB" id="A2CB61"/>
<dbReference type="InterPro" id="IPR029028">
    <property type="entry name" value="Alpha/beta_knot_MTases"/>
</dbReference>
<accession>A2CB61</accession>
<dbReference type="Gene3D" id="3.30.1330.30">
    <property type="match status" value="1"/>
</dbReference>
<evidence type="ECO:0000313" key="5">
    <source>
        <dbReference type="EMBL" id="ABM78721.1"/>
    </source>
</evidence>
<evidence type="ECO:0000313" key="6">
    <source>
        <dbReference type="Proteomes" id="UP000002274"/>
    </source>
</evidence>
<evidence type="ECO:0000256" key="1">
    <source>
        <dbReference type="ARBA" id="ARBA00007228"/>
    </source>
</evidence>
<name>A2CB61_PROM3</name>
<dbReference type="GO" id="GO:0005737">
    <property type="term" value="C:cytoplasm"/>
    <property type="evidence" value="ECO:0007669"/>
    <property type="project" value="UniProtKB-ARBA"/>
</dbReference>
<dbReference type="CDD" id="cd18095">
    <property type="entry name" value="SpoU-like_rRNA-MTase"/>
    <property type="match status" value="1"/>
</dbReference>
<dbReference type="RefSeq" id="WP_011826602.1">
    <property type="nucleotide sequence ID" value="NC_008820.1"/>
</dbReference>